<dbReference type="GeneID" id="77189731"/>
<evidence type="ECO:0000313" key="5">
    <source>
        <dbReference type="Proteomes" id="UP001163632"/>
    </source>
</evidence>
<sequence length="55" mass="5532">MKKSHLCQAMALVAVVGLTACSSNSSYSVKKPTATPITSGAVNYGSGVVPSCPEC</sequence>
<name>A0AAQ2Q836_MORBO</name>
<dbReference type="Proteomes" id="UP001163632">
    <property type="component" value="Chromosome"/>
</dbReference>
<dbReference type="PROSITE" id="PS51257">
    <property type="entry name" value="PROKAR_LIPOPROTEIN"/>
    <property type="match status" value="1"/>
</dbReference>
<evidence type="ECO:0000256" key="1">
    <source>
        <dbReference type="SAM" id="SignalP"/>
    </source>
</evidence>
<evidence type="ECO:0000313" key="4">
    <source>
        <dbReference type="Proteomes" id="UP001163283"/>
    </source>
</evidence>
<keyword evidence="5" id="KW-1185">Reference proteome</keyword>
<dbReference type="Proteomes" id="UP001163283">
    <property type="component" value="Chromosome"/>
</dbReference>
<organism evidence="3 4">
    <name type="scientific">Moraxella bovis</name>
    <dbReference type="NCBI Taxonomy" id="476"/>
    <lineage>
        <taxon>Bacteria</taxon>
        <taxon>Pseudomonadati</taxon>
        <taxon>Pseudomonadota</taxon>
        <taxon>Gammaproteobacteria</taxon>
        <taxon>Moraxellales</taxon>
        <taxon>Moraxellaceae</taxon>
        <taxon>Moraxella</taxon>
    </lineage>
</organism>
<feature type="signal peptide" evidence="1">
    <location>
        <begin position="1"/>
        <end position="22"/>
    </location>
</feature>
<feature type="chain" id="PRO_5042893459" description="Lipoprotein" evidence="1">
    <location>
        <begin position="23"/>
        <end position="55"/>
    </location>
</feature>
<gene>
    <name evidence="2" type="ORF">LP092_01320</name>
    <name evidence="3" type="ORF">LP129_13280</name>
</gene>
<proteinExistence type="predicted"/>
<evidence type="ECO:0000313" key="2">
    <source>
        <dbReference type="EMBL" id="UZA03435.1"/>
    </source>
</evidence>
<evidence type="ECO:0008006" key="6">
    <source>
        <dbReference type="Google" id="ProtNLM"/>
    </source>
</evidence>
<dbReference type="RefSeq" id="WP_158079715.1">
    <property type="nucleotide sequence ID" value="NZ_CP030241.1"/>
</dbReference>
<keyword evidence="1" id="KW-0732">Signal</keyword>
<dbReference type="EMBL" id="CP087830">
    <property type="protein sequence ID" value="UZA03435.1"/>
    <property type="molecule type" value="Genomic_DNA"/>
</dbReference>
<dbReference type="AlphaFoldDB" id="A0AAQ2Q836"/>
<evidence type="ECO:0000313" key="3">
    <source>
        <dbReference type="EMBL" id="UZA51437.1"/>
    </source>
</evidence>
<protein>
    <recommendedName>
        <fullName evidence="6">Lipoprotein</fullName>
    </recommendedName>
</protein>
<dbReference type="EMBL" id="CP087781">
    <property type="protein sequence ID" value="UZA51437.1"/>
    <property type="molecule type" value="Genomic_DNA"/>
</dbReference>
<reference evidence="3 4" key="1">
    <citation type="journal article" date="2022" name="BMC Microbiol.">
        <title>Whole genome sequencing of Moraxella bovis strains from North America reveals two genotypes with different genetic determinants.</title>
        <authorList>
            <person name="Wynn E.L."/>
            <person name="Hille M.M."/>
            <person name="Loy J.D."/>
            <person name="Schuller G."/>
            <person name="Kuhn K.L."/>
            <person name="Dickey A.M."/>
            <person name="Bono J.L."/>
            <person name="Clawson M.L."/>
        </authorList>
    </citation>
    <scope>NUCLEOTIDE SEQUENCE [LARGE SCALE GENOMIC DNA]</scope>
    <source>
        <strain evidence="2">SAM102599</strain>
        <strain evidence="3 4">SAM57978</strain>
    </source>
</reference>
<accession>A0AAQ2Q836</accession>